<dbReference type="InterPro" id="IPR052192">
    <property type="entry name" value="Insect_Ionotropic_Sensory_Rcpt"/>
</dbReference>
<proteinExistence type="predicted"/>
<feature type="signal peptide" evidence="9">
    <location>
        <begin position="1"/>
        <end position="20"/>
    </location>
</feature>
<reference evidence="10" key="1">
    <citation type="submission" date="2021-07" db="EMBL/GenBank/DDBJ databases">
        <authorList>
            <person name="Catto M.A."/>
            <person name="Jacobson A."/>
            <person name="Kennedy G."/>
            <person name="Labadie P."/>
            <person name="Hunt B.G."/>
            <person name="Srinivasan R."/>
        </authorList>
    </citation>
    <scope>NUCLEOTIDE SEQUENCE</scope>
    <source>
        <strain evidence="10">PL_HMW_Pooled</strain>
        <tissue evidence="10">Head</tissue>
    </source>
</reference>
<evidence type="ECO:0000256" key="4">
    <source>
        <dbReference type="ARBA" id="ARBA00022989"/>
    </source>
</evidence>
<keyword evidence="5 8" id="KW-0472">Membrane</keyword>
<evidence type="ECO:0000313" key="11">
    <source>
        <dbReference type="Proteomes" id="UP001219518"/>
    </source>
</evidence>
<dbReference type="GO" id="GO:0016853">
    <property type="term" value="F:isomerase activity"/>
    <property type="evidence" value="ECO:0007669"/>
    <property type="project" value="UniProtKB-KW"/>
</dbReference>
<organism evidence="10 11">
    <name type="scientific">Frankliniella fusca</name>
    <dbReference type="NCBI Taxonomy" id="407009"/>
    <lineage>
        <taxon>Eukaryota</taxon>
        <taxon>Metazoa</taxon>
        <taxon>Ecdysozoa</taxon>
        <taxon>Arthropoda</taxon>
        <taxon>Hexapoda</taxon>
        <taxon>Insecta</taxon>
        <taxon>Pterygota</taxon>
        <taxon>Neoptera</taxon>
        <taxon>Paraneoptera</taxon>
        <taxon>Thysanoptera</taxon>
        <taxon>Terebrantia</taxon>
        <taxon>Thripoidea</taxon>
        <taxon>Thripidae</taxon>
        <taxon>Frankliniella</taxon>
    </lineage>
</organism>
<comment type="caution">
    <text evidence="10">The sequence shown here is derived from an EMBL/GenBank/DDBJ whole genome shotgun (WGS) entry which is preliminary data.</text>
</comment>
<evidence type="ECO:0000256" key="7">
    <source>
        <dbReference type="ARBA" id="ARBA00023180"/>
    </source>
</evidence>
<accession>A0AAE1H9I9</accession>
<dbReference type="Proteomes" id="UP001219518">
    <property type="component" value="Unassembled WGS sequence"/>
</dbReference>
<keyword evidence="7" id="KW-0325">Glycoprotein</keyword>
<dbReference type="GO" id="GO:0005886">
    <property type="term" value="C:plasma membrane"/>
    <property type="evidence" value="ECO:0007669"/>
    <property type="project" value="UniProtKB-SubCell"/>
</dbReference>
<comment type="subcellular location">
    <subcellularLocation>
        <location evidence="1">Cell membrane</location>
        <topology evidence="1">Multi-pass membrane protein</topology>
    </subcellularLocation>
</comment>
<dbReference type="EMBL" id="JAHWGI010000723">
    <property type="protein sequence ID" value="KAK3917342.1"/>
    <property type="molecule type" value="Genomic_DNA"/>
</dbReference>
<evidence type="ECO:0000256" key="8">
    <source>
        <dbReference type="SAM" id="Phobius"/>
    </source>
</evidence>
<evidence type="ECO:0000256" key="5">
    <source>
        <dbReference type="ARBA" id="ARBA00023136"/>
    </source>
</evidence>
<evidence type="ECO:0000256" key="2">
    <source>
        <dbReference type="ARBA" id="ARBA00022475"/>
    </source>
</evidence>
<sequence length="614" mass="66851">MRPPVVVLVLLGLLGAGARTALPLPQPADPFTLTASCVASFMTSLLPRDGSCLVAYGPRNVIGPVVRHYGPHSQVLQLAPRRQVDRLHLEVSNTTSVTLLAADSDSREGPRGHFSLANMSHEVMNNGAVVVWTSVSTLSLERHGSGSGRPLPLCGLRFYLIVTLADGTSLLYTPSCTKRNVFLSWSSAEFSVLDRCAPGRGWQTRLQPVCSWWRPGLKPPYSVFSFRHEYDPRFVLGDIQKRYVESLAAAMSSRLTWIHDNVSSLVLHMDNCSLGAILMPLSSSLSTERNHYGHGGYRMTALAAVVPAGLGSPRPRLLQAVTAEFSVTLWIATALAQVSMTAATAVAWVCAGRPPLAALAATGLQTLAPLLGQPPPGAPAHRQLAAVWLLMSVVIAAAYQGLLLRELSSAATSDIDSLEQLNRTGMDVYVPDTYFGGVYDLVWSICPGLQKRLKAFKRNTFADILEQVTAERNTAALFHLGGPEHFMMEQLSRGSPKLLHLFPVPNFTVVLAEARFTKGSPVGAEAELILNRAQEGGLTSHYYDVMKLHIFRYLRQSRNESSTGLARPLTLEQMQPAFLVLAVGYGLSGLVLVGELLWHKWTERQAPAVIIFLH</sequence>
<dbReference type="PANTHER" id="PTHR42643">
    <property type="entry name" value="IONOTROPIC RECEPTOR 20A-RELATED"/>
    <property type="match status" value="1"/>
</dbReference>
<feature type="transmembrane region" description="Helical" evidence="8">
    <location>
        <begin position="577"/>
        <end position="598"/>
    </location>
</feature>
<gene>
    <name evidence="10" type="ORF">KUF71_006873</name>
</gene>
<evidence type="ECO:0000256" key="6">
    <source>
        <dbReference type="ARBA" id="ARBA00023170"/>
    </source>
</evidence>
<evidence type="ECO:0000256" key="9">
    <source>
        <dbReference type="SAM" id="SignalP"/>
    </source>
</evidence>
<keyword evidence="10" id="KW-0413">Isomerase</keyword>
<keyword evidence="6" id="KW-0675">Receptor</keyword>
<evidence type="ECO:0000256" key="1">
    <source>
        <dbReference type="ARBA" id="ARBA00004651"/>
    </source>
</evidence>
<protein>
    <submittedName>
        <fullName evidence="10">Triosephosphate isomerase</fullName>
    </submittedName>
</protein>
<keyword evidence="4 8" id="KW-1133">Transmembrane helix</keyword>
<evidence type="ECO:0000256" key="3">
    <source>
        <dbReference type="ARBA" id="ARBA00022692"/>
    </source>
</evidence>
<dbReference type="PANTHER" id="PTHR42643:SF30">
    <property type="entry name" value="IONOTROPIC RECEPTOR 40A-RELATED"/>
    <property type="match status" value="1"/>
</dbReference>
<name>A0AAE1H9I9_9NEOP</name>
<dbReference type="AlphaFoldDB" id="A0AAE1H9I9"/>
<keyword evidence="11" id="KW-1185">Reference proteome</keyword>
<keyword evidence="3 8" id="KW-0812">Transmembrane</keyword>
<feature type="chain" id="PRO_5042272972" evidence="9">
    <location>
        <begin position="21"/>
        <end position="614"/>
    </location>
</feature>
<keyword evidence="2" id="KW-1003">Cell membrane</keyword>
<evidence type="ECO:0000313" key="10">
    <source>
        <dbReference type="EMBL" id="KAK3917342.1"/>
    </source>
</evidence>
<keyword evidence="9" id="KW-0732">Signal</keyword>
<reference evidence="10" key="2">
    <citation type="journal article" date="2023" name="BMC Genomics">
        <title>Pest status, molecular evolution, and epigenetic factors derived from the genome assembly of Frankliniella fusca, a thysanopteran phytovirus vector.</title>
        <authorList>
            <person name="Catto M.A."/>
            <person name="Labadie P.E."/>
            <person name="Jacobson A.L."/>
            <person name="Kennedy G.G."/>
            <person name="Srinivasan R."/>
            <person name="Hunt B.G."/>
        </authorList>
    </citation>
    <scope>NUCLEOTIDE SEQUENCE</scope>
    <source>
        <strain evidence="10">PL_HMW_Pooled</strain>
    </source>
</reference>